<dbReference type="EMBL" id="LJUO01000013">
    <property type="protein sequence ID" value="KPK73209.1"/>
    <property type="molecule type" value="Genomic_DNA"/>
</dbReference>
<feature type="chain" id="PRO_5006646989" evidence="1">
    <location>
        <begin position="21"/>
        <end position="165"/>
    </location>
</feature>
<sequence>MFKKTFFFTFFVLISSSMFLQCSCDAQQAADKKKIEYADKIGIEISFASAEAIKRIDEYDVWFTVTNKGDKTVKRLGADIVFSTSSGQELGRTAWLFVHENETLERQASEEKKAKYRPLPPGVTITTPTDVIILFGGEPRLRDKVRAAWNDLSATVIVKEVVTVE</sequence>
<evidence type="ECO:0000313" key="3">
    <source>
        <dbReference type="Proteomes" id="UP000051096"/>
    </source>
</evidence>
<evidence type="ECO:0000256" key="1">
    <source>
        <dbReference type="SAM" id="SignalP"/>
    </source>
</evidence>
<dbReference type="Proteomes" id="UP000051096">
    <property type="component" value="Unassembled WGS sequence"/>
</dbReference>
<gene>
    <name evidence="2" type="ORF">AMJ87_02315</name>
</gene>
<protein>
    <submittedName>
        <fullName evidence="2">Uncharacterized protein</fullName>
    </submittedName>
</protein>
<evidence type="ECO:0000313" key="2">
    <source>
        <dbReference type="EMBL" id="KPK73209.1"/>
    </source>
</evidence>
<keyword evidence="1" id="KW-0732">Signal</keyword>
<feature type="signal peptide" evidence="1">
    <location>
        <begin position="1"/>
        <end position="20"/>
    </location>
</feature>
<proteinExistence type="predicted"/>
<name>A0A0S8GKF5_UNCW3</name>
<dbReference type="AlphaFoldDB" id="A0A0S8GKF5"/>
<comment type="caution">
    <text evidence="2">The sequence shown here is derived from an EMBL/GenBank/DDBJ whole genome shotgun (WGS) entry which is preliminary data.</text>
</comment>
<organism evidence="2 3">
    <name type="scientific">candidate division WOR_3 bacterium SM23_60</name>
    <dbReference type="NCBI Taxonomy" id="1703780"/>
    <lineage>
        <taxon>Bacteria</taxon>
        <taxon>Bacteria division WOR-3</taxon>
    </lineage>
</organism>
<reference evidence="2 3" key="1">
    <citation type="journal article" date="2015" name="Microbiome">
        <title>Genomic resolution of linkages in carbon, nitrogen, and sulfur cycling among widespread estuary sediment bacteria.</title>
        <authorList>
            <person name="Baker B.J."/>
            <person name="Lazar C.S."/>
            <person name="Teske A.P."/>
            <person name="Dick G.J."/>
        </authorList>
    </citation>
    <scope>NUCLEOTIDE SEQUENCE [LARGE SCALE GENOMIC DNA]</scope>
    <source>
        <strain evidence="2">SM23_60</strain>
    </source>
</reference>
<accession>A0A0S8GKF5</accession>